<dbReference type="PANTHER" id="PTHR38451">
    <property type="entry name" value="TRNA (ADENINE(22)-N(1))-METHYLTRANSFERASE"/>
    <property type="match status" value="1"/>
</dbReference>
<keyword evidence="2" id="KW-1185">Reference proteome</keyword>
<dbReference type="OrthoDB" id="5881184at2"/>
<dbReference type="EMBL" id="FMUS01000002">
    <property type="protein sequence ID" value="SCX91766.1"/>
    <property type="molecule type" value="Genomic_DNA"/>
</dbReference>
<protein>
    <submittedName>
        <fullName evidence="1">tRNA (Adenine22-N1)-methyltransferase</fullName>
    </submittedName>
</protein>
<dbReference type="InterPro" id="IPR006901">
    <property type="entry name" value="TrmK"/>
</dbReference>
<dbReference type="Pfam" id="PF12847">
    <property type="entry name" value="Methyltransf_18"/>
    <property type="match status" value="1"/>
</dbReference>
<dbReference type="AlphaFoldDB" id="A0A1G5BNV0"/>
<gene>
    <name evidence="1" type="ORF">SAMN03080606_00476</name>
</gene>
<sequence>MQVKLTPRLNKITQLVSEGSIVADIGTDHGYIPTYLIANNICSRVIASDVNEKPLKSAINNIKSYGFENQIETRLGNGLEVLKPHEVDTVIIAGMGGLLISELLNNSKEIIDTVDFFILQPMQAQEELRRYLVENKFTIVEDVLVKEDHRIYEIIKAKKGNQLVDDELKYEIGFHIEKNQLNLAEEFLEGKLKALREIILQVEAQKSAAAIEKFNYCVDKIYKIEEVQKWLKKLS</sequence>
<dbReference type="SUPFAM" id="SSF53335">
    <property type="entry name" value="S-adenosyl-L-methionine-dependent methyltransferases"/>
    <property type="match status" value="1"/>
</dbReference>
<proteinExistence type="predicted"/>
<keyword evidence="1" id="KW-0489">Methyltransferase</keyword>
<keyword evidence="1" id="KW-0808">Transferase</keyword>
<dbReference type="PANTHER" id="PTHR38451:SF1">
    <property type="entry name" value="TRNA (ADENINE(22)-N(1))-METHYLTRANSFERASE"/>
    <property type="match status" value="1"/>
</dbReference>
<dbReference type="Gene3D" id="3.40.50.150">
    <property type="entry name" value="Vaccinia Virus protein VP39"/>
    <property type="match status" value="1"/>
</dbReference>
<dbReference type="GO" id="GO:0032259">
    <property type="term" value="P:methylation"/>
    <property type="evidence" value="ECO:0007669"/>
    <property type="project" value="UniProtKB-KW"/>
</dbReference>
<accession>A0A1G5BNV0</accession>
<evidence type="ECO:0000313" key="2">
    <source>
        <dbReference type="Proteomes" id="UP000198636"/>
    </source>
</evidence>
<dbReference type="GO" id="GO:0160105">
    <property type="term" value="F:tRNA (adenine(22)-N1)-methyltransferase activity"/>
    <property type="evidence" value="ECO:0007669"/>
    <property type="project" value="InterPro"/>
</dbReference>
<organism evidence="1 2">
    <name type="scientific">Alkaliphilus peptidifermentans DSM 18978</name>
    <dbReference type="NCBI Taxonomy" id="1120976"/>
    <lineage>
        <taxon>Bacteria</taxon>
        <taxon>Bacillati</taxon>
        <taxon>Bacillota</taxon>
        <taxon>Clostridia</taxon>
        <taxon>Peptostreptococcales</taxon>
        <taxon>Natronincolaceae</taxon>
        <taxon>Alkaliphilus</taxon>
    </lineage>
</organism>
<dbReference type="InterPro" id="IPR029063">
    <property type="entry name" value="SAM-dependent_MTases_sf"/>
</dbReference>
<dbReference type="RefSeq" id="WP_091539541.1">
    <property type="nucleotide sequence ID" value="NZ_FMUS01000002.1"/>
</dbReference>
<dbReference type="STRING" id="1120976.SAMN03080606_00476"/>
<name>A0A1G5BNV0_9FIRM</name>
<reference evidence="1 2" key="1">
    <citation type="submission" date="2016-10" db="EMBL/GenBank/DDBJ databases">
        <authorList>
            <person name="de Groot N.N."/>
        </authorList>
    </citation>
    <scope>NUCLEOTIDE SEQUENCE [LARGE SCALE GENOMIC DNA]</scope>
    <source>
        <strain evidence="1 2">DSM 18978</strain>
    </source>
</reference>
<dbReference type="PIRSF" id="PIRSF018637">
    <property type="entry name" value="TrmK"/>
    <property type="match status" value="1"/>
</dbReference>
<dbReference type="Proteomes" id="UP000198636">
    <property type="component" value="Unassembled WGS sequence"/>
</dbReference>
<evidence type="ECO:0000313" key="1">
    <source>
        <dbReference type="EMBL" id="SCX91766.1"/>
    </source>
</evidence>